<dbReference type="SUPFAM" id="SSF54523">
    <property type="entry name" value="Pili subunits"/>
    <property type="match status" value="1"/>
</dbReference>
<dbReference type="KEGG" id="ccx:COCOR_03101"/>
<protein>
    <submittedName>
        <fullName evidence="2">Fimbrial protein</fullName>
    </submittedName>
</protein>
<dbReference type="EMBL" id="CP003389">
    <property type="protein sequence ID" value="AFE05002.1"/>
    <property type="molecule type" value="Genomic_DNA"/>
</dbReference>
<reference evidence="3" key="2">
    <citation type="submission" date="2012-03" db="EMBL/GenBank/DDBJ databases">
        <title>Genome sequence of the fruiting myxobacterium Corallococcus coralloides DSM 2259.</title>
        <authorList>
            <person name="Huntley S."/>
            <person name="Zhang Y."/>
            <person name="Treuner-Lange A."/>
            <person name="Sensen C.W."/>
            <person name="Sogaard-Andersen L."/>
        </authorList>
    </citation>
    <scope>NUCLEOTIDE SEQUENCE [LARGE SCALE GENOMIC DNA]</scope>
    <source>
        <strain evidence="3">ATCC 25202 / DSM 2259 / NBRC 100086 / M2</strain>
    </source>
</reference>
<dbReference type="Proteomes" id="UP000007587">
    <property type="component" value="Chromosome"/>
</dbReference>
<dbReference type="InParanoid" id="H8N1S8"/>
<dbReference type="Pfam" id="PF14245">
    <property type="entry name" value="Pilin_PilA"/>
    <property type="match status" value="1"/>
</dbReference>
<dbReference type="STRING" id="1144275.COCOR_03101"/>
<dbReference type="eggNOG" id="COG4968">
    <property type="taxonomic scope" value="Bacteria"/>
</dbReference>
<proteinExistence type="predicted"/>
<keyword evidence="3" id="KW-1185">Reference proteome</keyword>
<dbReference type="AlphaFoldDB" id="H8N1S8"/>
<dbReference type="HOGENOM" id="CLU_1224143_0_0_7"/>
<name>H8N1S8_CORCM</name>
<reference evidence="2 3" key="1">
    <citation type="journal article" date="2012" name="J. Bacteriol.">
        <title>Complete Genome Sequence of the Fruiting Myxobacterium Corallococcus coralloides DSM 2259.</title>
        <authorList>
            <person name="Huntley S."/>
            <person name="Zhang Y."/>
            <person name="Treuner-Lange A."/>
            <person name="Kneip S."/>
            <person name="Sensen C.W."/>
            <person name="Sogaard-Andersen L."/>
        </authorList>
    </citation>
    <scope>NUCLEOTIDE SEQUENCE [LARGE SCALE GENOMIC DNA]</scope>
    <source>
        <strain evidence="3">ATCC 25202 / DSM 2259 / NBRC 100086 / M2</strain>
    </source>
</reference>
<feature type="transmembrane region" description="Helical" evidence="1">
    <location>
        <begin position="24"/>
        <end position="50"/>
    </location>
</feature>
<keyword evidence="1" id="KW-1133">Transmembrane helix</keyword>
<evidence type="ECO:0000313" key="2">
    <source>
        <dbReference type="EMBL" id="AFE05002.1"/>
    </source>
</evidence>
<evidence type="ECO:0000256" key="1">
    <source>
        <dbReference type="SAM" id="Phobius"/>
    </source>
</evidence>
<dbReference type="Gene3D" id="3.30.700.10">
    <property type="entry name" value="Glycoprotein, Type 4 Pilin"/>
    <property type="match status" value="1"/>
</dbReference>
<accession>H8N1S8</accession>
<keyword evidence="1" id="KW-0812">Transmembrane</keyword>
<dbReference type="InterPro" id="IPR045584">
    <property type="entry name" value="Pilin-like"/>
</dbReference>
<gene>
    <name evidence="2" type="ordered locus">COCOR_03101</name>
</gene>
<dbReference type="OrthoDB" id="5518068at2"/>
<keyword evidence="1" id="KW-0472">Membrane</keyword>
<organism evidence="2 3">
    <name type="scientific">Corallococcus coralloides (strain ATCC 25202 / DSM 2259 / NBRC 100086 / M2)</name>
    <name type="common">Myxococcus coralloides</name>
    <dbReference type="NCBI Taxonomy" id="1144275"/>
    <lineage>
        <taxon>Bacteria</taxon>
        <taxon>Pseudomonadati</taxon>
        <taxon>Myxococcota</taxon>
        <taxon>Myxococcia</taxon>
        <taxon>Myxococcales</taxon>
        <taxon>Cystobacterineae</taxon>
        <taxon>Myxococcaceae</taxon>
        <taxon>Corallococcus</taxon>
    </lineage>
</organism>
<dbReference type="RefSeq" id="WP_014395917.1">
    <property type="nucleotide sequence ID" value="NC_017030.1"/>
</dbReference>
<feature type="transmembrane region" description="Helical" evidence="1">
    <location>
        <begin position="62"/>
        <end position="86"/>
    </location>
</feature>
<sequence length="231" mass="24218">MRDVTTQIPPESAPPKKTILPGVALGFTIAGLCIVCLWPVGLVLAILAMVKTGKPEHAGRRGLAIAALCVAGLGLVTIGIQAAIAIPNFMKFQARAKQAECRSNLKAVFTAARVSLVDDQPLVSLDAMGIEPGPRNRYAYVLRMPEEVIPVGNAFPALAPEAIQAALDQAGVKPGVEGTCPDCVVTAACVGNVDNDDTLDVWSISTVNRTAANGETIDLGDPYNHVNDVRQ</sequence>
<dbReference type="InterPro" id="IPR028188">
    <property type="entry name" value="Pilin_PilA"/>
</dbReference>
<evidence type="ECO:0000313" key="3">
    <source>
        <dbReference type="Proteomes" id="UP000007587"/>
    </source>
</evidence>